<protein>
    <recommendedName>
        <fullName evidence="3 4">EGF-like domain-containing protein</fullName>
    </recommendedName>
</protein>
<dbReference type="OMA" id="ANCETRP"/>
<accession>A0A913WPX6</accession>
<dbReference type="AlphaFoldDB" id="A0A913WPX6"/>
<dbReference type="InterPro" id="IPR000742">
    <property type="entry name" value="EGF"/>
</dbReference>
<dbReference type="RefSeq" id="XP_020892316.1">
    <property type="nucleotide sequence ID" value="XM_021036657.2"/>
</dbReference>
<organism evidence="5 6">
    <name type="scientific">Exaiptasia diaphana</name>
    <name type="common">Tropical sea anemone</name>
    <name type="synonym">Aiptasia pulchella</name>
    <dbReference type="NCBI Taxonomy" id="2652724"/>
    <lineage>
        <taxon>Eukaryota</taxon>
        <taxon>Metazoa</taxon>
        <taxon>Cnidaria</taxon>
        <taxon>Anthozoa</taxon>
        <taxon>Hexacorallia</taxon>
        <taxon>Actiniaria</taxon>
        <taxon>Aiptasiidae</taxon>
        <taxon>Exaiptasia</taxon>
    </lineage>
</organism>
<dbReference type="PROSITE" id="PS00022">
    <property type="entry name" value="EGF_1"/>
    <property type="match status" value="1"/>
</dbReference>
<feature type="signal peptide" evidence="2">
    <location>
        <begin position="1"/>
        <end position="24"/>
    </location>
</feature>
<keyword evidence="6" id="KW-1185">Reference proteome</keyword>
<dbReference type="EnsemblMetazoa" id="XM_021036657.2">
    <property type="protein sequence ID" value="XP_020892316.1"/>
    <property type="gene ID" value="LOC110231630"/>
</dbReference>
<dbReference type="OrthoDB" id="6018927at2759"/>
<dbReference type="GeneID" id="110231630"/>
<dbReference type="InterPro" id="IPR052108">
    <property type="entry name" value="MEGF/SIB"/>
</dbReference>
<dbReference type="PANTHER" id="PTHR24035:SF109">
    <property type="entry name" value="PROTEIN DRAPER"/>
    <property type="match status" value="1"/>
</dbReference>
<dbReference type="KEGG" id="epa:110231630"/>
<proteinExistence type="inferred from homology"/>
<dbReference type="Proteomes" id="UP000887567">
    <property type="component" value="Unplaced"/>
</dbReference>
<dbReference type="PANTHER" id="PTHR24035">
    <property type="entry name" value="MULTIPLE EPIDERMAL GROWTH FACTOR-LIKE DOMAINS PROTEIN"/>
    <property type="match status" value="1"/>
</dbReference>
<evidence type="ECO:0000313" key="6">
    <source>
        <dbReference type="Proteomes" id="UP000887567"/>
    </source>
</evidence>
<feature type="chain" id="PRO_5036834129" description="EGF-like domain-containing protein" evidence="2">
    <location>
        <begin position="25"/>
        <end position="358"/>
    </location>
</feature>
<feature type="domain" description="EGF-like" evidence="3 4">
    <location>
        <begin position="342"/>
        <end position="353"/>
    </location>
</feature>
<evidence type="ECO:0000256" key="2">
    <source>
        <dbReference type="SAM" id="SignalP"/>
    </source>
</evidence>
<evidence type="ECO:0000259" key="4">
    <source>
        <dbReference type="PROSITE" id="PS01186"/>
    </source>
</evidence>
<name>A0A913WPX6_EXADI</name>
<keyword evidence="2" id="KW-0732">Signal</keyword>
<sequence length="358" mass="39662">MAGDVKFCITIALCVLFLQSFTQAQDSDYYYESYDILSRSRRSVSAFDPPSPSPEFPAVLFSDLNYNNATNSGYYHRLRPDHEYRVWGRTVAGSVREFEFRSMLFMSDVSITFKACCLAGNTWTKTVSNVPNISNIHLWMFDRPDVSGASGIFYTDWTHWMMDFSLKVSCPPGGCKASNCSQTCYFGTCGTDLTCQCTNGHSGANCETRPSVSEPFPTLQYPLLLFPLKNFKGTPVKITPGKMTTFAENKQKLKAMTYNSLRVLYTRPLVFSRIDHQVTTTVAIGSDIEDIAGYMTSNPDIANALWFNYASDINLEFGVKVDEVAACANCSTTGGCCYTGSCICLPGYSGANCDVKNP</sequence>
<evidence type="ECO:0000256" key="1">
    <source>
        <dbReference type="ARBA" id="ARBA00006373"/>
    </source>
</evidence>
<comment type="similarity">
    <text evidence="1">Belongs to the EGF domain peptide family.</text>
</comment>
<evidence type="ECO:0000259" key="3">
    <source>
        <dbReference type="PROSITE" id="PS00022"/>
    </source>
</evidence>
<dbReference type="PROSITE" id="PS01186">
    <property type="entry name" value="EGF_2"/>
    <property type="match status" value="1"/>
</dbReference>
<reference evidence="5" key="1">
    <citation type="submission" date="2022-11" db="UniProtKB">
        <authorList>
            <consortium name="EnsemblMetazoa"/>
        </authorList>
    </citation>
    <scope>IDENTIFICATION</scope>
</reference>
<evidence type="ECO:0000313" key="5">
    <source>
        <dbReference type="EnsemblMetazoa" id="XP_020892316.1"/>
    </source>
</evidence>